<feature type="domain" description="POTRA" evidence="8">
    <location>
        <begin position="223"/>
        <end position="269"/>
    </location>
</feature>
<comment type="caution">
    <text evidence="9">The sequence shown here is derived from an EMBL/GenBank/DDBJ whole genome shotgun (WGS) entry which is preliminary data.</text>
</comment>
<keyword evidence="4" id="KW-0732">Signal</keyword>
<dbReference type="InterPro" id="IPR039910">
    <property type="entry name" value="D15-like"/>
</dbReference>
<gene>
    <name evidence="9" type="ORF">SAMN05216402_1618</name>
</gene>
<evidence type="ECO:0000256" key="2">
    <source>
        <dbReference type="ARBA" id="ARBA00022452"/>
    </source>
</evidence>
<keyword evidence="10" id="KW-1185">Reference proteome</keyword>
<dbReference type="InterPro" id="IPR000184">
    <property type="entry name" value="Bac_surfAg_D15"/>
</dbReference>
<name>A0ABY0TCQ8_9PROT</name>
<organism evidence="9 10">
    <name type="scientific">Nitrosospira multiformis</name>
    <dbReference type="NCBI Taxonomy" id="1231"/>
    <lineage>
        <taxon>Bacteria</taxon>
        <taxon>Pseudomonadati</taxon>
        <taxon>Pseudomonadota</taxon>
        <taxon>Betaproteobacteria</taxon>
        <taxon>Nitrosomonadales</taxon>
        <taxon>Nitrosomonadaceae</taxon>
        <taxon>Nitrosospira</taxon>
    </lineage>
</organism>
<dbReference type="Gene3D" id="2.40.160.50">
    <property type="entry name" value="membrane protein fhac: a member of the omp85/tpsb transporter family"/>
    <property type="match status" value="1"/>
</dbReference>
<feature type="domain" description="Bacterial surface antigen (D15)" evidence="7">
    <location>
        <begin position="299"/>
        <end position="601"/>
    </location>
</feature>
<evidence type="ECO:0000313" key="10">
    <source>
        <dbReference type="Proteomes" id="UP000183471"/>
    </source>
</evidence>
<evidence type="ECO:0000259" key="8">
    <source>
        <dbReference type="Pfam" id="PF07244"/>
    </source>
</evidence>
<dbReference type="EMBL" id="FNKY01000001">
    <property type="protein sequence ID" value="SDQ63013.1"/>
    <property type="molecule type" value="Genomic_DNA"/>
</dbReference>
<protein>
    <submittedName>
        <fullName evidence="9">Autotransporter secretion outer membrane protein TamA</fullName>
    </submittedName>
</protein>
<evidence type="ECO:0000256" key="6">
    <source>
        <dbReference type="ARBA" id="ARBA00023237"/>
    </source>
</evidence>
<keyword evidence="5" id="KW-0472">Membrane</keyword>
<dbReference type="Gene3D" id="3.10.20.310">
    <property type="entry name" value="membrane protein fhac"/>
    <property type="match status" value="2"/>
</dbReference>
<dbReference type="PANTHER" id="PTHR12815">
    <property type="entry name" value="SORTING AND ASSEMBLY MACHINERY SAMM50 PROTEIN FAMILY MEMBER"/>
    <property type="match status" value="1"/>
</dbReference>
<keyword evidence="6" id="KW-0998">Cell outer membrane</keyword>
<dbReference type="PANTHER" id="PTHR12815:SF47">
    <property type="entry name" value="TRANSLOCATION AND ASSEMBLY MODULE SUBUNIT TAMA"/>
    <property type="match status" value="1"/>
</dbReference>
<accession>A0ABY0TCQ8</accession>
<evidence type="ECO:0000313" key="9">
    <source>
        <dbReference type="EMBL" id="SDQ63013.1"/>
    </source>
</evidence>
<evidence type="ECO:0000256" key="3">
    <source>
        <dbReference type="ARBA" id="ARBA00022692"/>
    </source>
</evidence>
<evidence type="ECO:0000259" key="7">
    <source>
        <dbReference type="Pfam" id="PF01103"/>
    </source>
</evidence>
<evidence type="ECO:0000256" key="5">
    <source>
        <dbReference type="ARBA" id="ARBA00023136"/>
    </source>
</evidence>
<reference evidence="9 10" key="1">
    <citation type="submission" date="2016-10" db="EMBL/GenBank/DDBJ databases">
        <authorList>
            <person name="Varghese N."/>
            <person name="Submissions S."/>
        </authorList>
    </citation>
    <scope>NUCLEOTIDE SEQUENCE [LARGE SCALE GENOMIC DNA]</scope>
    <source>
        <strain evidence="9 10">Nl1</strain>
    </source>
</reference>
<evidence type="ECO:0000256" key="1">
    <source>
        <dbReference type="ARBA" id="ARBA00004370"/>
    </source>
</evidence>
<evidence type="ECO:0000256" key="4">
    <source>
        <dbReference type="ARBA" id="ARBA00022729"/>
    </source>
</evidence>
<sequence length="604" mass="66694">MNPHFAMSLAEYFTYPYPARTGISVLLPALIFFALGSGVAEAHEVQPSEAKNNSPPVIISAPESLRNLLKTHFQLPAEPVVDDIARATFMRRARQEISELLATEGYFTPALTLQSTPDETPVLEVAPGPRALITEVRIEFKGDLAVDAPERRARIESLRAAWPLRAGDPFRSPAWEEAKAALISSVSRDDYAAAVIDESKAEVDPVSARVRLLVIVDSGPVFHYGNIVIKGLNRYDPKLVNNLAPFKAGDPYRRDQLQAFQTKLQNLAQFGSALVSVEPDVAAHQAAPVEVTLSETQSQRISFGGGYSSNTGARGEINYGNHNFLGRALRFSSLLRLEQKRQSLAMAVDSLPNRAGRWFSLGAGIDRTTIEDLDTLREKVALNRNQLVGKTETRIGINWQREDRDPKGGLHQTNQTLVLDGQLRYRSVDDALFPRDGSVIEFRIGGGSKQLLSDQSFLRTYYRHQYWYPVGKRDVLFLRGEAGYTFADSRFGIPQEYLFRAGGIQSVRGYDFQSLGVQEGQAIVGGTAMVSGTIEYNHWLTREWGAAVFTDAGDAADSLHRLHLAVGYGGGIRWRSPVGPLALDLARGQRDGKLRLHFSIAVAF</sequence>
<dbReference type="Proteomes" id="UP000183471">
    <property type="component" value="Unassembled WGS sequence"/>
</dbReference>
<dbReference type="Pfam" id="PF01103">
    <property type="entry name" value="Omp85"/>
    <property type="match status" value="1"/>
</dbReference>
<dbReference type="Pfam" id="PF07244">
    <property type="entry name" value="POTRA"/>
    <property type="match status" value="1"/>
</dbReference>
<keyword evidence="3" id="KW-0812">Transmembrane</keyword>
<keyword evidence="2" id="KW-1134">Transmembrane beta strand</keyword>
<comment type="subcellular location">
    <subcellularLocation>
        <location evidence="1">Membrane</location>
    </subcellularLocation>
</comment>
<proteinExistence type="predicted"/>
<dbReference type="InterPro" id="IPR010827">
    <property type="entry name" value="BamA/TamA_POTRA"/>
</dbReference>